<accession>A0A699RTX5</accession>
<evidence type="ECO:0000313" key="1">
    <source>
        <dbReference type="EMBL" id="GFC89246.1"/>
    </source>
</evidence>
<protein>
    <submittedName>
        <fullName evidence="1">Uncharacterized protein</fullName>
    </submittedName>
</protein>
<dbReference type="AlphaFoldDB" id="A0A699RTX5"/>
<gene>
    <name evidence="1" type="ORF">Tci_861216</name>
</gene>
<sequence>MGETASITGIGHISHSEK</sequence>
<feature type="non-terminal residue" evidence="1">
    <location>
        <position position="18"/>
    </location>
</feature>
<name>A0A699RTX5_TANCI</name>
<dbReference type="EMBL" id="BKCJ011119930">
    <property type="protein sequence ID" value="GFC89246.1"/>
    <property type="molecule type" value="Genomic_DNA"/>
</dbReference>
<organism evidence="1">
    <name type="scientific">Tanacetum cinerariifolium</name>
    <name type="common">Dalmatian daisy</name>
    <name type="synonym">Chrysanthemum cinerariifolium</name>
    <dbReference type="NCBI Taxonomy" id="118510"/>
    <lineage>
        <taxon>Eukaryota</taxon>
        <taxon>Viridiplantae</taxon>
        <taxon>Streptophyta</taxon>
        <taxon>Embryophyta</taxon>
        <taxon>Tracheophyta</taxon>
        <taxon>Spermatophyta</taxon>
        <taxon>Magnoliopsida</taxon>
        <taxon>eudicotyledons</taxon>
        <taxon>Gunneridae</taxon>
        <taxon>Pentapetalae</taxon>
        <taxon>asterids</taxon>
        <taxon>campanulids</taxon>
        <taxon>Asterales</taxon>
        <taxon>Asteraceae</taxon>
        <taxon>Asteroideae</taxon>
        <taxon>Anthemideae</taxon>
        <taxon>Anthemidinae</taxon>
        <taxon>Tanacetum</taxon>
    </lineage>
</organism>
<reference evidence="1" key="1">
    <citation type="journal article" date="2019" name="Sci. Rep.">
        <title>Draft genome of Tanacetum cinerariifolium, the natural source of mosquito coil.</title>
        <authorList>
            <person name="Yamashiro T."/>
            <person name="Shiraishi A."/>
            <person name="Satake H."/>
            <person name="Nakayama K."/>
        </authorList>
    </citation>
    <scope>NUCLEOTIDE SEQUENCE</scope>
</reference>
<comment type="caution">
    <text evidence="1">The sequence shown here is derived from an EMBL/GenBank/DDBJ whole genome shotgun (WGS) entry which is preliminary data.</text>
</comment>
<proteinExistence type="predicted"/>